<dbReference type="Proteomes" id="UP001407405">
    <property type="component" value="Unassembled WGS sequence"/>
</dbReference>
<keyword evidence="6 8" id="KW-0234">DNA repair</keyword>
<dbReference type="InterPro" id="IPR014048">
    <property type="entry name" value="MethylDNA_cys_MeTrfase_DNA-bd"/>
</dbReference>
<comment type="similarity">
    <text evidence="8">Belongs to the MGMT family.</text>
</comment>
<comment type="function">
    <text evidence="8">Involved in the cellular defense against the biological effects of O6-methylguanine (O6-MeG) and O4-methylthymine (O4-MeT) in DNA. Repairs the methylated nucleobase in DNA by stoichiometrically transferring the methyl group to a cysteine residue in the enzyme. This is a suicide reaction: the enzyme is irreversibly inactivated.</text>
</comment>
<dbReference type="InterPro" id="IPR001497">
    <property type="entry name" value="MethylDNA_cys_MeTrfase_AS"/>
</dbReference>
<protein>
    <recommendedName>
        <fullName evidence="8">Methylated-DNA--protein-cysteine methyltransferase</fullName>
        <ecNumber evidence="8">2.1.1.63</ecNumber>
    </recommendedName>
    <alternativeName>
        <fullName evidence="8">6-O-methylguanine-DNA methyltransferase</fullName>
        <shortName evidence="8">MGMT</shortName>
    </alternativeName>
    <alternativeName>
        <fullName evidence="8">O-6-methylguanine-DNA-alkyltransferase</fullName>
    </alternativeName>
</protein>
<dbReference type="PANTHER" id="PTHR10815">
    <property type="entry name" value="METHYLATED-DNA--PROTEIN-CYSTEINE METHYLTRANSFERASE"/>
    <property type="match status" value="1"/>
</dbReference>
<name>A0ABU9VTR2_9CLOT</name>
<keyword evidence="3 8" id="KW-0489">Methyltransferase</keyword>
<evidence type="ECO:0000256" key="3">
    <source>
        <dbReference type="ARBA" id="ARBA00022603"/>
    </source>
</evidence>
<evidence type="ECO:0000256" key="8">
    <source>
        <dbReference type="HAMAP-Rule" id="MF_00772"/>
    </source>
</evidence>
<evidence type="ECO:0000256" key="6">
    <source>
        <dbReference type="ARBA" id="ARBA00023204"/>
    </source>
</evidence>
<dbReference type="SUPFAM" id="SSF46767">
    <property type="entry name" value="Methylated DNA-protein cysteine methyltransferase, C-terminal domain"/>
    <property type="match status" value="1"/>
</dbReference>
<sequence>MPKYYYGSIDWNQQPVTLIASETGLAALEFKRLADMDLCRFEEKPMEDSVRITPYLKQVEAYFKGKQHQFDLPLDFQGTDFQMRIWRFLTTIPYGKVASYQQAAQAAGNEKAVRAAGMANNKNPISVVIPCHRVVGKNGSLTGYGGGLQIKEALLKLEGIQIDEGRIREASVWLKTPASR</sequence>
<comment type="catalytic activity">
    <reaction evidence="1 8">
        <text>a 4-O-methyl-thymidine in DNA + L-cysteinyl-[protein] = a thymidine in DNA + S-methyl-L-cysteinyl-[protein]</text>
        <dbReference type="Rhea" id="RHEA:53428"/>
        <dbReference type="Rhea" id="RHEA-COMP:10131"/>
        <dbReference type="Rhea" id="RHEA-COMP:10132"/>
        <dbReference type="Rhea" id="RHEA-COMP:13555"/>
        <dbReference type="Rhea" id="RHEA-COMP:13556"/>
        <dbReference type="ChEBI" id="CHEBI:29950"/>
        <dbReference type="ChEBI" id="CHEBI:82612"/>
        <dbReference type="ChEBI" id="CHEBI:137386"/>
        <dbReference type="ChEBI" id="CHEBI:137387"/>
        <dbReference type="EC" id="2.1.1.63"/>
    </reaction>
</comment>
<evidence type="ECO:0000259" key="9">
    <source>
        <dbReference type="Pfam" id="PF01035"/>
    </source>
</evidence>
<evidence type="ECO:0000256" key="5">
    <source>
        <dbReference type="ARBA" id="ARBA00022763"/>
    </source>
</evidence>
<feature type="domain" description="Methylguanine DNA methyltransferase ribonuclease-like" evidence="10">
    <location>
        <begin position="5"/>
        <end position="76"/>
    </location>
</feature>
<comment type="subcellular location">
    <subcellularLocation>
        <location evidence="8">Cytoplasm</location>
    </subcellularLocation>
</comment>
<gene>
    <name evidence="11" type="ORF">AAIG11_04915</name>
</gene>
<evidence type="ECO:0000313" key="11">
    <source>
        <dbReference type="EMBL" id="MEN1759806.1"/>
    </source>
</evidence>
<evidence type="ECO:0000259" key="10">
    <source>
        <dbReference type="Pfam" id="PF02870"/>
    </source>
</evidence>
<dbReference type="Gene3D" id="3.30.160.70">
    <property type="entry name" value="Methylated DNA-protein cysteine methyltransferase domain"/>
    <property type="match status" value="1"/>
</dbReference>
<dbReference type="SUPFAM" id="SSF53155">
    <property type="entry name" value="Methylated DNA-protein cysteine methyltransferase domain"/>
    <property type="match status" value="1"/>
</dbReference>
<reference evidence="11 12" key="1">
    <citation type="submission" date="2024-04" db="EMBL/GenBank/DDBJ databases">
        <title>Genome sequencing and metabolic network reconstruction of aminoacids and betaine degradation by Anoxynatronum sibiricum.</title>
        <authorList>
            <person name="Detkova E.N."/>
            <person name="Boltjanskaja Y.V."/>
            <person name="Mardanov A.V."/>
            <person name="Kevbrin V."/>
        </authorList>
    </citation>
    <scope>NUCLEOTIDE SEQUENCE [LARGE SCALE GENOMIC DNA]</scope>
    <source>
        <strain evidence="11 12">Z-7981</strain>
    </source>
</reference>
<comment type="caution">
    <text evidence="11">The sequence shown here is derived from an EMBL/GenBank/DDBJ whole genome shotgun (WGS) entry which is preliminary data.</text>
</comment>
<dbReference type="Gene3D" id="1.10.10.10">
    <property type="entry name" value="Winged helix-like DNA-binding domain superfamily/Winged helix DNA-binding domain"/>
    <property type="match status" value="1"/>
</dbReference>
<dbReference type="EMBL" id="JBCITM010000003">
    <property type="protein sequence ID" value="MEN1759806.1"/>
    <property type="molecule type" value="Genomic_DNA"/>
</dbReference>
<evidence type="ECO:0000256" key="7">
    <source>
        <dbReference type="ARBA" id="ARBA00049348"/>
    </source>
</evidence>
<keyword evidence="12" id="KW-1185">Reference proteome</keyword>
<organism evidence="11 12">
    <name type="scientific">Anoxynatronum sibiricum</name>
    <dbReference type="NCBI Taxonomy" id="210623"/>
    <lineage>
        <taxon>Bacteria</taxon>
        <taxon>Bacillati</taxon>
        <taxon>Bacillota</taxon>
        <taxon>Clostridia</taxon>
        <taxon>Eubacteriales</taxon>
        <taxon>Clostridiaceae</taxon>
        <taxon>Anoxynatronum</taxon>
    </lineage>
</organism>
<comment type="miscellaneous">
    <text evidence="8">This enzyme catalyzes only one turnover and therefore is not strictly catalytic. According to one definition, an enzyme is a biocatalyst that acts repeatedly and over many reaction cycles.</text>
</comment>
<evidence type="ECO:0000256" key="2">
    <source>
        <dbReference type="ARBA" id="ARBA00022490"/>
    </source>
</evidence>
<dbReference type="InterPro" id="IPR036217">
    <property type="entry name" value="MethylDNA_cys_MeTrfase_DNAb"/>
</dbReference>
<dbReference type="InterPro" id="IPR036631">
    <property type="entry name" value="MGMT_N_sf"/>
</dbReference>
<dbReference type="InterPro" id="IPR036388">
    <property type="entry name" value="WH-like_DNA-bd_sf"/>
</dbReference>
<accession>A0ABU9VTR2</accession>
<dbReference type="Pfam" id="PF02870">
    <property type="entry name" value="Methyltransf_1N"/>
    <property type="match status" value="1"/>
</dbReference>
<dbReference type="GO" id="GO:0003908">
    <property type="term" value="F:methylated-DNA-[protein]-cysteine S-methyltransferase activity"/>
    <property type="evidence" value="ECO:0007669"/>
    <property type="project" value="UniProtKB-EC"/>
</dbReference>
<dbReference type="CDD" id="cd06445">
    <property type="entry name" value="ATase"/>
    <property type="match status" value="1"/>
</dbReference>
<keyword evidence="2 8" id="KW-0963">Cytoplasm</keyword>
<keyword evidence="5 8" id="KW-0227">DNA damage</keyword>
<dbReference type="NCBIfam" id="TIGR00589">
    <property type="entry name" value="ogt"/>
    <property type="match status" value="1"/>
</dbReference>
<dbReference type="PANTHER" id="PTHR10815:SF5">
    <property type="entry name" value="METHYLATED-DNA--PROTEIN-CYSTEINE METHYLTRANSFERASE"/>
    <property type="match status" value="1"/>
</dbReference>
<feature type="domain" description="Methylated-DNA-[protein]-cysteine S-methyltransferase DNA binding" evidence="9">
    <location>
        <begin position="80"/>
        <end position="160"/>
    </location>
</feature>
<evidence type="ECO:0000256" key="4">
    <source>
        <dbReference type="ARBA" id="ARBA00022679"/>
    </source>
</evidence>
<dbReference type="Pfam" id="PF01035">
    <property type="entry name" value="DNA_binding_1"/>
    <property type="match status" value="1"/>
</dbReference>
<dbReference type="RefSeq" id="WP_343185133.1">
    <property type="nucleotide sequence ID" value="NZ_JBCITM010000003.1"/>
</dbReference>
<keyword evidence="4 8" id="KW-0808">Transferase</keyword>
<evidence type="ECO:0000256" key="1">
    <source>
        <dbReference type="ARBA" id="ARBA00001286"/>
    </source>
</evidence>
<dbReference type="GO" id="GO:0032259">
    <property type="term" value="P:methylation"/>
    <property type="evidence" value="ECO:0007669"/>
    <property type="project" value="UniProtKB-KW"/>
</dbReference>
<dbReference type="InterPro" id="IPR023546">
    <property type="entry name" value="MGMT"/>
</dbReference>
<dbReference type="InterPro" id="IPR008332">
    <property type="entry name" value="MethylG_MeTrfase_N"/>
</dbReference>
<dbReference type="PROSITE" id="PS00374">
    <property type="entry name" value="MGMT"/>
    <property type="match status" value="1"/>
</dbReference>
<feature type="active site" description="Nucleophile; methyl group acceptor" evidence="8">
    <location>
        <position position="131"/>
    </location>
</feature>
<evidence type="ECO:0000313" key="12">
    <source>
        <dbReference type="Proteomes" id="UP001407405"/>
    </source>
</evidence>
<comment type="catalytic activity">
    <reaction evidence="7 8">
        <text>a 6-O-methyl-2'-deoxyguanosine in DNA + L-cysteinyl-[protein] = S-methyl-L-cysteinyl-[protein] + a 2'-deoxyguanosine in DNA</text>
        <dbReference type="Rhea" id="RHEA:24000"/>
        <dbReference type="Rhea" id="RHEA-COMP:10131"/>
        <dbReference type="Rhea" id="RHEA-COMP:10132"/>
        <dbReference type="Rhea" id="RHEA-COMP:11367"/>
        <dbReference type="Rhea" id="RHEA-COMP:11368"/>
        <dbReference type="ChEBI" id="CHEBI:29950"/>
        <dbReference type="ChEBI" id="CHEBI:82612"/>
        <dbReference type="ChEBI" id="CHEBI:85445"/>
        <dbReference type="ChEBI" id="CHEBI:85448"/>
        <dbReference type="EC" id="2.1.1.63"/>
    </reaction>
</comment>
<dbReference type="HAMAP" id="MF_00772">
    <property type="entry name" value="OGT"/>
    <property type="match status" value="1"/>
</dbReference>
<proteinExistence type="inferred from homology"/>
<dbReference type="EC" id="2.1.1.63" evidence="8"/>